<dbReference type="RefSeq" id="WP_053994717.1">
    <property type="nucleotide sequence ID" value="NZ_CP065643.1"/>
</dbReference>
<dbReference type="OrthoDB" id="2614646at2"/>
<dbReference type="EMBL" id="LGCI01000005">
    <property type="protein sequence ID" value="KOY83473.1"/>
    <property type="molecule type" value="Genomic_DNA"/>
</dbReference>
<dbReference type="STRING" id="33935.ADM90_09470"/>
<sequence length="109" mass="11542">MTLSTKQLIASVTSEKGPQSGQKHRSSGNFSTEGLPQGTKALVWEIEGGGDPDLISFNVMQDKSAATDPVIFKDVLNGNRTAVKSIRSLYIADPSGASSSFIVHVYAIS</sequence>
<accession>A0A0M9DM73</accession>
<dbReference type="Proteomes" id="UP000037977">
    <property type="component" value="Unassembled WGS sequence"/>
</dbReference>
<reference evidence="2 3" key="1">
    <citation type="submission" date="2015-07" db="EMBL/GenBank/DDBJ databases">
        <title>Genome sequencing project for genomic taxonomy and phylogenomics of Bacillus-like bacteria.</title>
        <authorList>
            <person name="Liu B."/>
            <person name="Wang J."/>
            <person name="Zhu Y."/>
            <person name="Liu G."/>
            <person name="Chen Q."/>
            <person name="Chen Z."/>
            <person name="Che J."/>
            <person name="Ge C."/>
            <person name="Shi H."/>
            <person name="Pan Z."/>
            <person name="Liu X."/>
        </authorList>
    </citation>
    <scope>NUCLEOTIDE SEQUENCE [LARGE SCALE GENOMIC DNA]</scope>
    <source>
        <strain evidence="2 3">DSM 54</strain>
    </source>
</reference>
<evidence type="ECO:0000256" key="1">
    <source>
        <dbReference type="SAM" id="MobiDB-lite"/>
    </source>
</evidence>
<dbReference type="AlphaFoldDB" id="A0A0M9DM73"/>
<gene>
    <name evidence="2" type="ORF">ADM90_09470</name>
</gene>
<name>A0A0M9DM73_9BACI</name>
<comment type="caution">
    <text evidence="2">The sequence shown here is derived from an EMBL/GenBank/DDBJ whole genome shotgun (WGS) entry which is preliminary data.</text>
</comment>
<feature type="compositionally biased region" description="Polar residues" evidence="1">
    <location>
        <begin position="1"/>
        <end position="34"/>
    </location>
</feature>
<evidence type="ECO:0000313" key="2">
    <source>
        <dbReference type="EMBL" id="KOY83473.1"/>
    </source>
</evidence>
<organism evidence="2 3">
    <name type="scientific">Lysinibacillus macroides</name>
    <dbReference type="NCBI Taxonomy" id="33935"/>
    <lineage>
        <taxon>Bacteria</taxon>
        <taxon>Bacillati</taxon>
        <taxon>Bacillota</taxon>
        <taxon>Bacilli</taxon>
        <taxon>Bacillales</taxon>
        <taxon>Bacillaceae</taxon>
        <taxon>Lysinibacillus</taxon>
    </lineage>
</organism>
<dbReference type="PATRIC" id="fig|33935.3.peg.1393"/>
<feature type="region of interest" description="Disordered" evidence="1">
    <location>
        <begin position="1"/>
        <end position="36"/>
    </location>
</feature>
<evidence type="ECO:0000313" key="3">
    <source>
        <dbReference type="Proteomes" id="UP000037977"/>
    </source>
</evidence>
<protein>
    <submittedName>
        <fullName evidence="2">DeoR faimly transcriptional regulator</fullName>
    </submittedName>
</protein>
<keyword evidence="3" id="KW-1185">Reference proteome</keyword>
<proteinExistence type="predicted"/>